<dbReference type="OrthoDB" id="1316464at2759"/>
<evidence type="ECO:0000313" key="1">
    <source>
        <dbReference type="EMBL" id="KAG5589915.1"/>
    </source>
</evidence>
<gene>
    <name evidence="1" type="ORF">H5410_040429</name>
</gene>
<keyword evidence="2" id="KW-1185">Reference proteome</keyword>
<protein>
    <submittedName>
        <fullName evidence="1">Uncharacterized protein</fullName>
    </submittedName>
</protein>
<dbReference type="Proteomes" id="UP000824120">
    <property type="component" value="Chromosome 8"/>
</dbReference>
<accession>A0A9J5XNU8</accession>
<sequence>MIQGKELHIDDSGKLSNSWSDFLIGLHSSFVILRQDDDIIVESYSPH</sequence>
<feature type="non-terminal residue" evidence="1">
    <location>
        <position position="47"/>
    </location>
</feature>
<dbReference type="AlphaFoldDB" id="A0A9J5XNU8"/>
<proteinExistence type="predicted"/>
<name>A0A9J5XNU8_SOLCO</name>
<comment type="caution">
    <text evidence="1">The sequence shown here is derived from an EMBL/GenBank/DDBJ whole genome shotgun (WGS) entry which is preliminary data.</text>
</comment>
<dbReference type="EMBL" id="JACXVP010000008">
    <property type="protein sequence ID" value="KAG5589915.1"/>
    <property type="molecule type" value="Genomic_DNA"/>
</dbReference>
<evidence type="ECO:0000313" key="2">
    <source>
        <dbReference type="Proteomes" id="UP000824120"/>
    </source>
</evidence>
<organism evidence="1 2">
    <name type="scientific">Solanum commersonii</name>
    <name type="common">Commerson's wild potato</name>
    <name type="synonym">Commerson's nightshade</name>
    <dbReference type="NCBI Taxonomy" id="4109"/>
    <lineage>
        <taxon>Eukaryota</taxon>
        <taxon>Viridiplantae</taxon>
        <taxon>Streptophyta</taxon>
        <taxon>Embryophyta</taxon>
        <taxon>Tracheophyta</taxon>
        <taxon>Spermatophyta</taxon>
        <taxon>Magnoliopsida</taxon>
        <taxon>eudicotyledons</taxon>
        <taxon>Gunneridae</taxon>
        <taxon>Pentapetalae</taxon>
        <taxon>asterids</taxon>
        <taxon>lamiids</taxon>
        <taxon>Solanales</taxon>
        <taxon>Solanaceae</taxon>
        <taxon>Solanoideae</taxon>
        <taxon>Solaneae</taxon>
        <taxon>Solanum</taxon>
    </lineage>
</organism>
<reference evidence="1 2" key="1">
    <citation type="submission" date="2020-09" db="EMBL/GenBank/DDBJ databases">
        <title>De no assembly of potato wild relative species, Solanum commersonii.</title>
        <authorList>
            <person name="Cho K."/>
        </authorList>
    </citation>
    <scope>NUCLEOTIDE SEQUENCE [LARGE SCALE GENOMIC DNA]</scope>
    <source>
        <strain evidence="1">LZ3.2</strain>
        <tissue evidence="1">Leaf</tissue>
    </source>
</reference>